<evidence type="ECO:0000313" key="3">
    <source>
        <dbReference type="Proteomes" id="UP000007947"/>
    </source>
</evidence>
<reference evidence="2 3" key="1">
    <citation type="submission" date="2011-05" db="EMBL/GenBank/DDBJ databases">
        <title>Whole genome sequence of Microlunatus phosphovorus NM-1.</title>
        <authorList>
            <person name="Hosoyama A."/>
            <person name="Sasaki K."/>
            <person name="Harada T."/>
            <person name="Igarashi R."/>
            <person name="Kawakoshi A."/>
            <person name="Sasagawa M."/>
            <person name="Fukada J."/>
            <person name="Nakamura S."/>
            <person name="Katano Y."/>
            <person name="Hanada S."/>
            <person name="Kamagata Y."/>
            <person name="Nakamura N."/>
            <person name="Yamazaki S."/>
            <person name="Fujita N."/>
        </authorList>
    </citation>
    <scope>NUCLEOTIDE SEQUENCE [LARGE SCALE GENOMIC DNA]</scope>
    <source>
        <strain evidence="3">ATCC 700054 / DSM 10555 / JCM 9379 / NBRC 101784 / NCIMB 13414 / VKM Ac-1990 / NM-1</strain>
    </source>
</reference>
<dbReference type="AlphaFoldDB" id="F5XF66"/>
<feature type="compositionally biased region" description="Basic residues" evidence="1">
    <location>
        <begin position="236"/>
        <end position="246"/>
    </location>
</feature>
<feature type="region of interest" description="Disordered" evidence="1">
    <location>
        <begin position="40"/>
        <end position="62"/>
    </location>
</feature>
<keyword evidence="3" id="KW-1185">Reference proteome</keyword>
<dbReference type="EMBL" id="AP012204">
    <property type="protein sequence ID" value="BAK37804.1"/>
    <property type="molecule type" value="Genomic_DNA"/>
</dbReference>
<sequence length="303" mass="33614">MHGIRLAPPGHQRSLTACTAYLSRRRATDDHHLRVHGVRFAPRGHGRPSTARARRTSRAAGPPTIADRACEAYLSRRRATNQRRSGDLWLCRVGSLIEKEERHLFTAETGARTPSRDHRRRRGLACTRLYRRPPRSRIDFAPFAGTAHQACLMRSSSRWCEVGISPCEMVSARGRVTPVTSDAMLDRSRSWLSVQVPAICGPRAQNVRPPYGTSGRLWPAGARRSGTPRGPWSSVTRRRKTSRHSPRPVAIRDPQARNVPALPETGGHPWPAGAKRLRHPRDRRSSVVGSSAPAYCAPAPNCG</sequence>
<accession>F5XF66</accession>
<evidence type="ECO:0000313" key="2">
    <source>
        <dbReference type="EMBL" id="BAK37804.1"/>
    </source>
</evidence>
<evidence type="ECO:0000256" key="1">
    <source>
        <dbReference type="SAM" id="MobiDB-lite"/>
    </source>
</evidence>
<feature type="region of interest" description="Disordered" evidence="1">
    <location>
        <begin position="203"/>
        <end position="293"/>
    </location>
</feature>
<organism evidence="2 3">
    <name type="scientific">Microlunatus phosphovorus (strain ATCC 700054 / DSM 10555 / JCM 9379 / NBRC 101784 / NCIMB 13414 / VKM Ac-1990 / NM-1)</name>
    <dbReference type="NCBI Taxonomy" id="1032480"/>
    <lineage>
        <taxon>Bacteria</taxon>
        <taxon>Bacillati</taxon>
        <taxon>Actinomycetota</taxon>
        <taxon>Actinomycetes</taxon>
        <taxon>Propionibacteriales</taxon>
        <taxon>Propionibacteriaceae</taxon>
        <taxon>Microlunatus</taxon>
    </lineage>
</organism>
<protein>
    <submittedName>
        <fullName evidence="2">Uncharacterized protein</fullName>
    </submittedName>
</protein>
<gene>
    <name evidence="2" type="ordered locus">MLP_47900</name>
</gene>
<dbReference type="HOGENOM" id="CLU_917695_0_0_11"/>
<name>F5XF66_MICPN</name>
<dbReference type="Proteomes" id="UP000007947">
    <property type="component" value="Chromosome"/>
</dbReference>
<dbReference type="KEGG" id="mph:MLP_47900"/>
<proteinExistence type="predicted"/>
<feature type="compositionally biased region" description="Basic residues" evidence="1">
    <location>
        <begin position="40"/>
        <end position="57"/>
    </location>
</feature>